<dbReference type="GO" id="GO:0016791">
    <property type="term" value="F:phosphatase activity"/>
    <property type="evidence" value="ECO:0007669"/>
    <property type="project" value="TreeGrafter"/>
</dbReference>
<dbReference type="RefSeq" id="WP_106512030.1">
    <property type="nucleotide sequence ID" value="NZ_PXYI01000002.1"/>
</dbReference>
<evidence type="ECO:0000256" key="2">
    <source>
        <dbReference type="ARBA" id="ARBA00023235"/>
    </source>
</evidence>
<dbReference type="InterPro" id="IPR029033">
    <property type="entry name" value="His_PPase_superfam"/>
</dbReference>
<dbReference type="PANTHER" id="PTHR48100:SF1">
    <property type="entry name" value="HISTIDINE PHOSPHATASE FAMILY PROTEIN-RELATED"/>
    <property type="match status" value="1"/>
</dbReference>
<reference evidence="3 4" key="1">
    <citation type="submission" date="2018-03" db="EMBL/GenBank/DDBJ databases">
        <title>The draft genome of Sphingosinicella sp. GL-C-18.</title>
        <authorList>
            <person name="Liu L."/>
            <person name="Li L."/>
            <person name="Liang L."/>
            <person name="Zhang X."/>
            <person name="Wang T."/>
        </authorList>
    </citation>
    <scope>NUCLEOTIDE SEQUENCE [LARGE SCALE GENOMIC DNA]</scope>
    <source>
        <strain evidence="3 4">GL-C-18</strain>
    </source>
</reference>
<dbReference type="Pfam" id="PF00300">
    <property type="entry name" value="His_Phos_1"/>
    <property type="match status" value="1"/>
</dbReference>
<comment type="caution">
    <text evidence="3">The sequence shown here is derived from an EMBL/GenBank/DDBJ whole genome shotgun (WGS) entry which is preliminary data.</text>
</comment>
<name>A0A2P7QV85_9SPHN</name>
<dbReference type="InterPro" id="IPR050275">
    <property type="entry name" value="PGM_Phosphatase"/>
</dbReference>
<dbReference type="InterPro" id="IPR013078">
    <property type="entry name" value="His_Pase_superF_clade-1"/>
</dbReference>
<evidence type="ECO:0000256" key="1">
    <source>
        <dbReference type="ARBA" id="ARBA00023152"/>
    </source>
</evidence>
<dbReference type="OrthoDB" id="9781415at2"/>
<dbReference type="GO" id="GO:0005737">
    <property type="term" value="C:cytoplasm"/>
    <property type="evidence" value="ECO:0007669"/>
    <property type="project" value="TreeGrafter"/>
</dbReference>
<dbReference type="PROSITE" id="PS00175">
    <property type="entry name" value="PG_MUTASE"/>
    <property type="match status" value="1"/>
</dbReference>
<keyword evidence="1" id="KW-0324">Glycolysis</keyword>
<dbReference type="CDD" id="cd07067">
    <property type="entry name" value="HP_PGM_like"/>
    <property type="match status" value="1"/>
</dbReference>
<evidence type="ECO:0000313" key="4">
    <source>
        <dbReference type="Proteomes" id="UP000241167"/>
    </source>
</evidence>
<accession>A0A2P7QV85</accession>
<evidence type="ECO:0000313" key="3">
    <source>
        <dbReference type="EMBL" id="PSJ41863.1"/>
    </source>
</evidence>
<organism evidence="3 4">
    <name type="scientific">Allosphingosinicella deserti</name>
    <dbReference type="NCBI Taxonomy" id="2116704"/>
    <lineage>
        <taxon>Bacteria</taxon>
        <taxon>Pseudomonadati</taxon>
        <taxon>Pseudomonadota</taxon>
        <taxon>Alphaproteobacteria</taxon>
        <taxon>Sphingomonadales</taxon>
        <taxon>Sphingomonadaceae</taxon>
        <taxon>Allosphingosinicella</taxon>
    </lineage>
</organism>
<protein>
    <submittedName>
        <fullName evidence="3">Histidine phosphatase family protein</fullName>
    </submittedName>
</protein>
<dbReference type="AlphaFoldDB" id="A0A2P7QV85"/>
<keyword evidence="2" id="KW-0413">Isomerase</keyword>
<gene>
    <name evidence="3" type="ORF">C7I55_06235</name>
</gene>
<sequence>MIAGTFYIARHGETVFNAAMRMQGRTVHTPLTRAGFDQAEEIGVALRDALGGGPSLHLWASPTGRALQTLAIVAEHLDLDWHSARMDPRLDEMDMGDWGGRSYQEIHDAEGPLVDRRSGLFTRRPPAGEWYDDIALRLSRWLDDQADDACDRLVIMHGISSRVLRGLLTGGAPRPECGAPVAPSLPQGSIVRIADGVETLLHRAVGGFGASRPLTA</sequence>
<dbReference type="SUPFAM" id="SSF53254">
    <property type="entry name" value="Phosphoglycerate mutase-like"/>
    <property type="match status" value="1"/>
</dbReference>
<keyword evidence="4" id="KW-1185">Reference proteome</keyword>
<dbReference type="Gene3D" id="3.40.50.1240">
    <property type="entry name" value="Phosphoglycerate mutase-like"/>
    <property type="match status" value="1"/>
</dbReference>
<dbReference type="PANTHER" id="PTHR48100">
    <property type="entry name" value="BROAD-SPECIFICITY PHOSPHATASE YOR283W-RELATED"/>
    <property type="match status" value="1"/>
</dbReference>
<dbReference type="EMBL" id="PXYI01000002">
    <property type="protein sequence ID" value="PSJ41863.1"/>
    <property type="molecule type" value="Genomic_DNA"/>
</dbReference>
<dbReference type="InterPro" id="IPR001345">
    <property type="entry name" value="PG/BPGM_mutase_AS"/>
</dbReference>
<dbReference type="Proteomes" id="UP000241167">
    <property type="component" value="Unassembled WGS sequence"/>
</dbReference>
<proteinExistence type="predicted"/>
<dbReference type="SMART" id="SM00855">
    <property type="entry name" value="PGAM"/>
    <property type="match status" value="1"/>
</dbReference>